<feature type="domain" description="PI3K/PI4K catalytic" evidence="1">
    <location>
        <begin position="214"/>
        <end position="288"/>
    </location>
</feature>
<organism evidence="2 3">
    <name type="scientific">Acetivibrio ethanolgignens</name>
    <dbReference type="NCBI Taxonomy" id="290052"/>
    <lineage>
        <taxon>Bacteria</taxon>
        <taxon>Bacillati</taxon>
        <taxon>Bacillota</taxon>
        <taxon>Clostridia</taxon>
        <taxon>Eubacteriales</taxon>
        <taxon>Oscillospiraceae</taxon>
        <taxon>Acetivibrio</taxon>
    </lineage>
</organism>
<sequence length="360" mass="41324">MLLLNGDEAVLQFSLDDVTLKVINNDFLPYQLKDWLKDTDFSTSESIKRSVHQFDVFKDFLLSRLLLFTRDNAKAILNSIAATQVNSINEKLKIIQTCRALSMTDNFWIKDESESINFGDVNLRNHRLGDVAFPIAIQGKVVSAASSVLRPELATSGMFAKTWYRGLNGIRLWKTDKTTDRVNTKAEVAVSNFLDNTNVKHVQYELEEHHGVLIASCDCIATDDVSIVSAQSVKTWLEHKKVVFHDWIESNYLEDFAKMCTIDYLIANTDRHEENWGFLIDNRTNEIIEMAPLFDHNQALIADYLKYEVDDLIYEPTNLTMFQSASEYYHKSNVVLHDLPTEASKKRLQKLLELKDLNAF</sequence>
<dbReference type="RefSeq" id="WP_058353014.1">
    <property type="nucleotide sequence ID" value="NZ_CABMMD010000162.1"/>
</dbReference>
<comment type="caution">
    <text evidence="2">The sequence shown here is derived from an EMBL/GenBank/DDBJ whole genome shotgun (WGS) entry which is preliminary data.</text>
</comment>
<dbReference type="InterPro" id="IPR000403">
    <property type="entry name" value="PI3/4_kinase_cat_dom"/>
</dbReference>
<evidence type="ECO:0000313" key="2">
    <source>
        <dbReference type="EMBL" id="KSV58744.1"/>
    </source>
</evidence>
<evidence type="ECO:0000259" key="1">
    <source>
        <dbReference type="Pfam" id="PF00454"/>
    </source>
</evidence>
<dbReference type="STRING" id="290052.ASU35_11820"/>
<proteinExistence type="predicted"/>
<evidence type="ECO:0000313" key="3">
    <source>
        <dbReference type="Proteomes" id="UP000054874"/>
    </source>
</evidence>
<dbReference type="Gene3D" id="1.10.1070.20">
    <property type="match status" value="1"/>
</dbReference>
<dbReference type="OrthoDB" id="9812605at2"/>
<reference evidence="2 3" key="1">
    <citation type="submission" date="2015-11" db="EMBL/GenBank/DDBJ databases">
        <title>Butyribacter intestini gen. nov., sp. nov., a butyric acid-producing bacterium of the family Lachnospiraceae isolated from the human faeces.</title>
        <authorList>
            <person name="Zou Y."/>
            <person name="Xue W."/>
            <person name="Luo G."/>
            <person name="Lv M."/>
        </authorList>
    </citation>
    <scope>NUCLEOTIDE SEQUENCE [LARGE SCALE GENOMIC DNA]</scope>
    <source>
        <strain evidence="2 3">ACET-33324</strain>
    </source>
</reference>
<name>A0A0V8QDT4_9FIRM</name>
<dbReference type="Pfam" id="PF00454">
    <property type="entry name" value="PI3_PI4_kinase"/>
    <property type="match status" value="1"/>
</dbReference>
<dbReference type="Proteomes" id="UP000054874">
    <property type="component" value="Unassembled WGS sequence"/>
</dbReference>
<accession>A0A0V8QDT4</accession>
<dbReference type="EMBL" id="LNAM01000162">
    <property type="protein sequence ID" value="KSV58744.1"/>
    <property type="molecule type" value="Genomic_DNA"/>
</dbReference>
<dbReference type="AlphaFoldDB" id="A0A0V8QDT4"/>
<keyword evidence="3" id="KW-1185">Reference proteome</keyword>
<protein>
    <recommendedName>
        <fullName evidence="1">PI3K/PI4K catalytic domain-containing protein</fullName>
    </recommendedName>
</protein>
<gene>
    <name evidence="2" type="ORF">ASU35_11820</name>
</gene>